<evidence type="ECO:0000313" key="1">
    <source>
        <dbReference type="EMBL" id="GIY71897.1"/>
    </source>
</evidence>
<sequence>MAIRTLISDIEGNAQFGFPCLASNQISSKHNAMSTRNLFITSRSIRPPHNPFFPGIYLSPQDPFDQDPHNPFFPGIDLSPQDSFDHLIIHSFQGSIYHLKIHSTTSSILSGIYLSPQDPFDHLLIHSFQGSICHIKSHEATSRYPSIISRSIWPHQHLFLSCI</sequence>
<evidence type="ECO:0000313" key="2">
    <source>
        <dbReference type="Proteomes" id="UP001054945"/>
    </source>
</evidence>
<protein>
    <submittedName>
        <fullName evidence="1">Uncharacterized protein</fullName>
    </submittedName>
</protein>
<proteinExistence type="predicted"/>
<name>A0AAV4VNJ4_CAEEX</name>
<comment type="caution">
    <text evidence="1">The sequence shown here is derived from an EMBL/GenBank/DDBJ whole genome shotgun (WGS) entry which is preliminary data.</text>
</comment>
<dbReference type="AlphaFoldDB" id="A0AAV4VNJ4"/>
<dbReference type="EMBL" id="BPLR01014868">
    <property type="protein sequence ID" value="GIY71897.1"/>
    <property type="molecule type" value="Genomic_DNA"/>
</dbReference>
<accession>A0AAV4VNJ4</accession>
<reference evidence="1 2" key="1">
    <citation type="submission" date="2021-06" db="EMBL/GenBank/DDBJ databases">
        <title>Caerostris extrusa draft genome.</title>
        <authorList>
            <person name="Kono N."/>
            <person name="Arakawa K."/>
        </authorList>
    </citation>
    <scope>NUCLEOTIDE SEQUENCE [LARGE SCALE GENOMIC DNA]</scope>
</reference>
<keyword evidence="2" id="KW-1185">Reference proteome</keyword>
<gene>
    <name evidence="1" type="ORF">CEXT_787391</name>
</gene>
<dbReference type="Proteomes" id="UP001054945">
    <property type="component" value="Unassembled WGS sequence"/>
</dbReference>
<organism evidence="1 2">
    <name type="scientific">Caerostris extrusa</name>
    <name type="common">Bark spider</name>
    <name type="synonym">Caerostris bankana</name>
    <dbReference type="NCBI Taxonomy" id="172846"/>
    <lineage>
        <taxon>Eukaryota</taxon>
        <taxon>Metazoa</taxon>
        <taxon>Ecdysozoa</taxon>
        <taxon>Arthropoda</taxon>
        <taxon>Chelicerata</taxon>
        <taxon>Arachnida</taxon>
        <taxon>Araneae</taxon>
        <taxon>Araneomorphae</taxon>
        <taxon>Entelegynae</taxon>
        <taxon>Araneoidea</taxon>
        <taxon>Araneidae</taxon>
        <taxon>Caerostris</taxon>
    </lineage>
</organism>